<dbReference type="Pfam" id="PF02769">
    <property type="entry name" value="AIRS_C"/>
    <property type="match status" value="1"/>
</dbReference>
<feature type="binding site" evidence="2">
    <location>
        <position position="52"/>
    </location>
    <ligand>
        <name>substrate</name>
    </ligand>
</feature>
<dbReference type="EC" id="2.7.4.16" evidence="2"/>
<feature type="binding site" evidence="2">
    <location>
        <position position="144"/>
    </location>
    <ligand>
        <name>ATP</name>
        <dbReference type="ChEBI" id="CHEBI:30616"/>
    </ligand>
</feature>
<feature type="binding site" evidence="2">
    <location>
        <position position="212"/>
    </location>
    <ligand>
        <name>Mg(2+)</name>
        <dbReference type="ChEBI" id="CHEBI:18420"/>
        <label>5</label>
    </ligand>
</feature>
<dbReference type="SUPFAM" id="SSF56042">
    <property type="entry name" value="PurM C-terminal domain-like"/>
    <property type="match status" value="1"/>
</dbReference>
<dbReference type="Pfam" id="PF00586">
    <property type="entry name" value="AIRS"/>
    <property type="match status" value="1"/>
</dbReference>
<accession>A0A919BDA8</accession>
<feature type="binding site" evidence="2">
    <location>
        <position position="28"/>
    </location>
    <ligand>
        <name>Mg(2+)</name>
        <dbReference type="ChEBI" id="CHEBI:18420"/>
        <label>4</label>
    </ligand>
</feature>
<evidence type="ECO:0000313" key="5">
    <source>
        <dbReference type="EMBL" id="GHF81025.1"/>
    </source>
</evidence>
<feature type="binding site" evidence="2">
    <location>
        <position position="209"/>
    </location>
    <ligand>
        <name>Mg(2+)</name>
        <dbReference type="ChEBI" id="CHEBI:18420"/>
        <label>3</label>
    </ligand>
</feature>
<keyword evidence="2" id="KW-0479">Metal-binding</keyword>
<dbReference type="SUPFAM" id="SSF55326">
    <property type="entry name" value="PurM N-terminal domain-like"/>
    <property type="match status" value="1"/>
</dbReference>
<dbReference type="InterPro" id="IPR006283">
    <property type="entry name" value="ThiL-like"/>
</dbReference>
<comment type="catalytic activity">
    <reaction evidence="2">
        <text>thiamine phosphate + ATP = thiamine diphosphate + ADP</text>
        <dbReference type="Rhea" id="RHEA:15913"/>
        <dbReference type="ChEBI" id="CHEBI:30616"/>
        <dbReference type="ChEBI" id="CHEBI:37575"/>
        <dbReference type="ChEBI" id="CHEBI:58937"/>
        <dbReference type="ChEBI" id="CHEBI:456216"/>
        <dbReference type="EC" id="2.7.4.16"/>
    </reaction>
</comment>
<dbReference type="InterPro" id="IPR016188">
    <property type="entry name" value="PurM-like_N"/>
</dbReference>
<dbReference type="GO" id="GO:0005524">
    <property type="term" value="F:ATP binding"/>
    <property type="evidence" value="ECO:0007669"/>
    <property type="project" value="UniProtKB-UniRule"/>
</dbReference>
<sequence length="322" mass="34623">MKEFDLIKTYFKEQSVSRKDVLIGIGDDCALIAPSEKQNIAITTDTLVAGVHFPEDTPPRAIGHKAIAVNLSDLAAMGADPSWVSVAITLPNVDEEWVGEFCTGMFELCEYYNVQLIGGDTTQGPLSITVTAQGLVPHNQQITRSGAKAGDWVYVTGEIGGAALALQHYYQKLTLVPEVLRVVQERLDLPMPRVLAGQALRQYASSAIDLSDGLIADLTHICEASSVGANIILDKLPVPAEVLQVLGTEQAIDLALTGGDDYELLFTVNEDNKVGMETALTDMGIKLSCIGQLNGSQKITALLNEKPVEIKAEGYQHFVDGV</sequence>
<feature type="binding site" evidence="2">
    <location>
        <position position="73"/>
    </location>
    <ligand>
        <name>Mg(2+)</name>
        <dbReference type="ChEBI" id="CHEBI:18420"/>
        <label>3</label>
    </ligand>
</feature>
<dbReference type="NCBIfam" id="TIGR01379">
    <property type="entry name" value="thiL"/>
    <property type="match status" value="1"/>
</dbReference>
<keyword evidence="2" id="KW-0808">Transferase</keyword>
<dbReference type="GO" id="GO:0009030">
    <property type="term" value="F:thiamine-phosphate kinase activity"/>
    <property type="evidence" value="ECO:0007669"/>
    <property type="project" value="UniProtKB-UniRule"/>
</dbReference>
<keyword evidence="2" id="KW-0067">ATP-binding</keyword>
<dbReference type="InterPro" id="IPR036921">
    <property type="entry name" value="PurM-like_N_sf"/>
</dbReference>
<feature type="binding site" evidence="2">
    <location>
        <position position="315"/>
    </location>
    <ligand>
        <name>substrate</name>
    </ligand>
</feature>
<protein>
    <recommendedName>
        <fullName evidence="2">Thiamine-monophosphate kinase</fullName>
        <shortName evidence="2">TMP kinase</shortName>
        <shortName evidence="2">Thiamine-phosphate kinase</shortName>
        <ecNumber evidence="2">2.7.4.16</ecNumber>
    </recommendedName>
</protein>
<feature type="binding site" evidence="2">
    <location>
        <begin position="119"/>
        <end position="120"/>
    </location>
    <ligand>
        <name>ATP</name>
        <dbReference type="ChEBI" id="CHEBI:30616"/>
    </ligand>
</feature>
<dbReference type="PANTHER" id="PTHR30270:SF0">
    <property type="entry name" value="THIAMINE-MONOPHOSPHATE KINASE"/>
    <property type="match status" value="1"/>
</dbReference>
<gene>
    <name evidence="2 5" type="primary">thiL</name>
    <name evidence="5" type="ORF">GCM10017161_05450</name>
</gene>
<dbReference type="HAMAP" id="MF_02128">
    <property type="entry name" value="TMP_kinase"/>
    <property type="match status" value="1"/>
</dbReference>
<organism evidence="5 6">
    <name type="scientific">Thalassotalea marina</name>
    <dbReference type="NCBI Taxonomy" id="1673741"/>
    <lineage>
        <taxon>Bacteria</taxon>
        <taxon>Pseudomonadati</taxon>
        <taxon>Pseudomonadota</taxon>
        <taxon>Gammaproteobacteria</taxon>
        <taxon>Alteromonadales</taxon>
        <taxon>Colwelliaceae</taxon>
        <taxon>Thalassotalea</taxon>
    </lineage>
</organism>
<feature type="binding site" evidence="2">
    <location>
        <position position="45"/>
    </location>
    <ligand>
        <name>Mg(2+)</name>
        <dbReference type="ChEBI" id="CHEBI:18420"/>
        <label>2</label>
    </ligand>
</feature>
<dbReference type="GO" id="GO:0009228">
    <property type="term" value="P:thiamine biosynthetic process"/>
    <property type="evidence" value="ECO:0007669"/>
    <property type="project" value="UniProtKB-KW"/>
</dbReference>
<feature type="binding site" evidence="2">
    <location>
        <position position="260"/>
    </location>
    <ligand>
        <name>substrate</name>
    </ligand>
</feature>
<feature type="binding site" evidence="2">
    <location>
        <position position="43"/>
    </location>
    <ligand>
        <name>Mg(2+)</name>
        <dbReference type="ChEBI" id="CHEBI:18420"/>
        <label>4</label>
    </ligand>
</feature>
<name>A0A919BDA8_9GAMM</name>
<dbReference type="PANTHER" id="PTHR30270">
    <property type="entry name" value="THIAMINE-MONOPHOSPHATE KINASE"/>
    <property type="match status" value="1"/>
</dbReference>
<comment type="function">
    <text evidence="2">Catalyzes the ATP-dependent phosphorylation of thiamine-monophosphate (TMP) to form thiamine-pyrophosphate (TPP), the active form of vitamin B1.</text>
</comment>
<dbReference type="Proteomes" id="UP000623842">
    <property type="component" value="Unassembled WGS sequence"/>
</dbReference>
<dbReference type="InterPro" id="IPR036676">
    <property type="entry name" value="PurM-like_C_sf"/>
</dbReference>
<dbReference type="AlphaFoldDB" id="A0A919BDA8"/>
<dbReference type="InterPro" id="IPR010918">
    <property type="entry name" value="PurM-like_C_dom"/>
</dbReference>
<reference evidence="5" key="2">
    <citation type="submission" date="2020-09" db="EMBL/GenBank/DDBJ databases">
        <authorList>
            <person name="Sun Q."/>
            <person name="Kim S."/>
        </authorList>
    </citation>
    <scope>NUCLEOTIDE SEQUENCE</scope>
    <source>
        <strain evidence="5">KCTC 42731</strain>
    </source>
</reference>
<dbReference type="GO" id="GO:0009229">
    <property type="term" value="P:thiamine diphosphate biosynthetic process"/>
    <property type="evidence" value="ECO:0007669"/>
    <property type="project" value="UniProtKB-UniRule"/>
</dbReference>
<feature type="binding site" evidence="2">
    <location>
        <position position="73"/>
    </location>
    <ligand>
        <name>Mg(2+)</name>
        <dbReference type="ChEBI" id="CHEBI:18420"/>
        <label>4</label>
    </ligand>
</feature>
<comment type="caution">
    <text evidence="2">Lacks conserved residue(s) required for the propagation of feature annotation.</text>
</comment>
<dbReference type="GO" id="GO:0000287">
    <property type="term" value="F:magnesium ion binding"/>
    <property type="evidence" value="ECO:0007669"/>
    <property type="project" value="UniProtKB-UniRule"/>
</dbReference>
<feature type="binding site" evidence="2">
    <location>
        <position position="73"/>
    </location>
    <ligand>
        <name>Mg(2+)</name>
        <dbReference type="ChEBI" id="CHEBI:18420"/>
        <label>2</label>
    </ligand>
</feature>
<feature type="binding site" evidence="2">
    <location>
        <position position="44"/>
    </location>
    <ligand>
        <name>Mg(2+)</name>
        <dbReference type="ChEBI" id="CHEBI:18420"/>
        <label>1</label>
    </ligand>
</feature>
<keyword evidence="6" id="KW-1185">Reference proteome</keyword>
<comment type="pathway">
    <text evidence="2">Cofactor biosynthesis; thiamine diphosphate biosynthesis; thiamine diphosphate from thiamine phosphate: step 1/1.</text>
</comment>
<evidence type="ECO:0000259" key="4">
    <source>
        <dbReference type="Pfam" id="PF02769"/>
    </source>
</evidence>
<comment type="similarity">
    <text evidence="2">Belongs to the thiamine-monophosphate kinase family.</text>
</comment>
<feature type="domain" description="PurM-like N-terminal" evidence="3">
    <location>
        <begin position="26"/>
        <end position="136"/>
    </location>
</feature>
<dbReference type="EMBL" id="BNCK01000001">
    <property type="protein sequence ID" value="GHF81025.1"/>
    <property type="molecule type" value="Genomic_DNA"/>
</dbReference>
<evidence type="ECO:0000256" key="1">
    <source>
        <dbReference type="ARBA" id="ARBA00022977"/>
    </source>
</evidence>
<proteinExistence type="inferred from homology"/>
<dbReference type="Gene3D" id="3.90.650.10">
    <property type="entry name" value="PurM-like C-terminal domain"/>
    <property type="match status" value="1"/>
</dbReference>
<feature type="binding site" evidence="2">
    <location>
        <position position="45"/>
    </location>
    <ligand>
        <name>Mg(2+)</name>
        <dbReference type="ChEBI" id="CHEBI:18420"/>
        <label>1</label>
    </ligand>
</feature>
<evidence type="ECO:0000313" key="6">
    <source>
        <dbReference type="Proteomes" id="UP000623842"/>
    </source>
</evidence>
<comment type="caution">
    <text evidence="5">The sequence shown here is derived from an EMBL/GenBank/DDBJ whole genome shotgun (WGS) entry which is preliminary data.</text>
</comment>
<reference evidence="5" key="1">
    <citation type="journal article" date="2014" name="Int. J. Syst. Evol. Microbiol.">
        <title>Complete genome sequence of Corynebacterium casei LMG S-19264T (=DSM 44701T), isolated from a smear-ripened cheese.</title>
        <authorList>
            <consortium name="US DOE Joint Genome Institute (JGI-PGF)"/>
            <person name="Walter F."/>
            <person name="Albersmeier A."/>
            <person name="Kalinowski J."/>
            <person name="Ruckert C."/>
        </authorList>
    </citation>
    <scope>NUCLEOTIDE SEQUENCE</scope>
    <source>
        <strain evidence="5">KCTC 42731</strain>
    </source>
</reference>
<feature type="binding site" evidence="2">
    <location>
        <position position="28"/>
    </location>
    <ligand>
        <name>Mg(2+)</name>
        <dbReference type="ChEBI" id="CHEBI:18420"/>
        <label>3</label>
    </ligand>
</feature>
<dbReference type="PIRSF" id="PIRSF005303">
    <property type="entry name" value="Thiam_monoph_kin"/>
    <property type="match status" value="1"/>
</dbReference>
<comment type="miscellaneous">
    <text evidence="2">Reaction mechanism of ThiL seems to utilize a direct, inline transfer of the gamma-phosphate of ATP to TMP rather than a phosphorylated enzyme intermediate.</text>
</comment>
<keyword evidence="1 2" id="KW-0784">Thiamine biosynthesis</keyword>
<dbReference type="Gene3D" id="3.30.1330.10">
    <property type="entry name" value="PurM-like, N-terminal domain"/>
    <property type="match status" value="1"/>
</dbReference>
<feature type="binding site" evidence="2">
    <location>
        <position position="120"/>
    </location>
    <ligand>
        <name>Mg(2+)</name>
        <dbReference type="ChEBI" id="CHEBI:18420"/>
        <label>1</label>
    </ligand>
</feature>
<dbReference type="CDD" id="cd02194">
    <property type="entry name" value="ThiL"/>
    <property type="match status" value="1"/>
</dbReference>
<keyword evidence="2 5" id="KW-0418">Kinase</keyword>
<feature type="domain" description="PurM-like C-terminal" evidence="4">
    <location>
        <begin position="148"/>
        <end position="301"/>
    </location>
</feature>
<keyword evidence="2" id="KW-0547">Nucleotide-binding</keyword>
<keyword evidence="2" id="KW-0460">Magnesium</keyword>
<feature type="binding site" evidence="2">
    <location>
        <position position="211"/>
    </location>
    <ligand>
        <name>ATP</name>
        <dbReference type="ChEBI" id="CHEBI:30616"/>
    </ligand>
</feature>
<evidence type="ECO:0000256" key="2">
    <source>
        <dbReference type="HAMAP-Rule" id="MF_02128"/>
    </source>
</evidence>
<dbReference type="RefSeq" id="WP_189767168.1">
    <property type="nucleotide sequence ID" value="NZ_BNCK01000001.1"/>
</dbReference>
<evidence type="ECO:0000259" key="3">
    <source>
        <dbReference type="Pfam" id="PF00586"/>
    </source>
</evidence>